<evidence type="ECO:0000256" key="10">
    <source>
        <dbReference type="ARBA" id="ARBA00023014"/>
    </source>
</evidence>
<dbReference type="GO" id="GO:0051539">
    <property type="term" value="F:4 iron, 4 sulfur cluster binding"/>
    <property type="evidence" value="ECO:0007669"/>
    <property type="project" value="UniProtKB-KW"/>
</dbReference>
<evidence type="ECO:0000256" key="2">
    <source>
        <dbReference type="ARBA" id="ARBA00003852"/>
    </source>
</evidence>
<dbReference type="SFLD" id="SFLDG01063">
    <property type="entry name" value="activating_enzymes__group_1"/>
    <property type="match status" value="1"/>
</dbReference>
<dbReference type="EMBL" id="JAAITX010000005">
    <property type="protein sequence ID" value="NVH58652.1"/>
    <property type="molecule type" value="Genomic_DNA"/>
</dbReference>
<comment type="catalytic activity">
    <reaction evidence="11">
        <text>glycyl-[protein] + reduced [flavodoxin] + S-adenosyl-L-methionine = glycin-2-yl radical-[protein] + semiquinone [flavodoxin] + 5'-deoxyadenosine + L-methionine + H(+)</text>
        <dbReference type="Rhea" id="RHEA:61976"/>
        <dbReference type="Rhea" id="RHEA-COMP:10622"/>
        <dbReference type="Rhea" id="RHEA-COMP:14480"/>
        <dbReference type="Rhea" id="RHEA-COMP:15993"/>
        <dbReference type="Rhea" id="RHEA-COMP:15994"/>
        <dbReference type="ChEBI" id="CHEBI:15378"/>
        <dbReference type="ChEBI" id="CHEBI:17319"/>
        <dbReference type="ChEBI" id="CHEBI:29947"/>
        <dbReference type="ChEBI" id="CHEBI:32722"/>
        <dbReference type="ChEBI" id="CHEBI:57618"/>
        <dbReference type="ChEBI" id="CHEBI:57844"/>
        <dbReference type="ChEBI" id="CHEBI:59789"/>
        <dbReference type="ChEBI" id="CHEBI:140311"/>
    </reaction>
</comment>
<reference evidence="14" key="2">
    <citation type="submission" date="2020-02" db="EMBL/GenBank/DDBJ databases">
        <authorList>
            <person name="Littmann E."/>
            <person name="Sorbara M."/>
        </authorList>
    </citation>
    <scope>NUCLEOTIDE SEQUENCE</scope>
    <source>
        <strain evidence="14">MSK.17.11</strain>
        <strain evidence="13">MSK.17.38</strain>
    </source>
</reference>
<dbReference type="GO" id="GO:0046872">
    <property type="term" value="F:metal ion binding"/>
    <property type="evidence" value="ECO:0007669"/>
    <property type="project" value="UniProtKB-KW"/>
</dbReference>
<evidence type="ECO:0000256" key="8">
    <source>
        <dbReference type="ARBA" id="ARBA00023002"/>
    </source>
</evidence>
<dbReference type="Proteomes" id="UP000528555">
    <property type="component" value="Unassembled WGS sequence"/>
</dbReference>
<keyword evidence="5" id="KW-0004">4Fe-4S</keyword>
<keyword evidence="6" id="KW-0949">S-adenosyl-L-methionine</keyword>
<evidence type="ECO:0000256" key="5">
    <source>
        <dbReference type="ARBA" id="ARBA00022485"/>
    </source>
</evidence>
<keyword evidence="8 12" id="KW-0560">Oxidoreductase</keyword>
<comment type="function">
    <text evidence="2 12">Activation of anaerobic ribonucleoside-triphosphate reductase under anaerobic conditions by generation of an organic free radical, using S-adenosylmethionine and reduced flavodoxin as cosubstrates to produce 5'-deoxy-adenosine.</text>
</comment>
<dbReference type="InterPro" id="IPR007197">
    <property type="entry name" value="rSAM"/>
</dbReference>
<reference evidence="15 16" key="1">
    <citation type="journal article" date="2020" name="Cell Host Microbe">
        <title>Functional and Genomic Variation between Human-Derived Isolates of Lachnospiraceae Reveals Inter- and Intra-Species Diversity.</title>
        <authorList>
            <person name="Sorbara M.T."/>
            <person name="Littmann E.R."/>
            <person name="Fontana E."/>
            <person name="Moody T.U."/>
            <person name="Kohout C.E."/>
            <person name="Gjonbalaj M."/>
            <person name="Eaton V."/>
            <person name="Seok R."/>
            <person name="Leiner I.M."/>
            <person name="Pamer E.G."/>
        </authorList>
    </citation>
    <scope>NUCLEOTIDE SEQUENCE [LARGE SCALE GENOMIC DNA]</scope>
    <source>
        <strain evidence="14 15">MSK.17.11</strain>
        <strain evidence="13 16">MSK.17.38</strain>
    </source>
</reference>
<keyword evidence="9" id="KW-0408">Iron</keyword>
<accession>A0A850HLF7</accession>
<dbReference type="NCBIfam" id="TIGR02491">
    <property type="entry name" value="NrdG"/>
    <property type="match status" value="1"/>
</dbReference>
<dbReference type="SFLD" id="SFLDF00299">
    <property type="entry name" value="anaerobic_ribonucleoside-triph"/>
    <property type="match status" value="1"/>
</dbReference>
<dbReference type="SUPFAM" id="SSF102114">
    <property type="entry name" value="Radical SAM enzymes"/>
    <property type="match status" value="1"/>
</dbReference>
<evidence type="ECO:0000313" key="15">
    <source>
        <dbReference type="Proteomes" id="UP000528555"/>
    </source>
</evidence>
<dbReference type="PROSITE" id="PS01087">
    <property type="entry name" value="RADICAL_ACTIVATING"/>
    <property type="match status" value="1"/>
</dbReference>
<protein>
    <recommendedName>
        <fullName evidence="4 12">Anaerobic ribonucleoside-triphosphate reductase-activating protein</fullName>
        <ecNumber evidence="12">1.97.1.-</ecNumber>
    </recommendedName>
</protein>
<proteinExistence type="inferred from homology"/>
<dbReference type="PANTHER" id="PTHR30352">
    <property type="entry name" value="PYRUVATE FORMATE-LYASE-ACTIVATING ENZYME"/>
    <property type="match status" value="1"/>
</dbReference>
<dbReference type="InterPro" id="IPR058240">
    <property type="entry name" value="rSAM_sf"/>
</dbReference>
<evidence type="ECO:0000256" key="4">
    <source>
        <dbReference type="ARBA" id="ARBA00014281"/>
    </source>
</evidence>
<comment type="cofactor">
    <cofactor evidence="1">
        <name>[4Fe-4S] cluster</name>
        <dbReference type="ChEBI" id="CHEBI:49883"/>
    </cofactor>
</comment>
<evidence type="ECO:0000313" key="16">
    <source>
        <dbReference type="Proteomes" id="UP000701680"/>
    </source>
</evidence>
<gene>
    <name evidence="14" type="primary">nrdG</name>
    <name evidence="14" type="ORF">G5A66_08335</name>
    <name evidence="13" type="ORF">G5A75_08355</name>
</gene>
<evidence type="ECO:0000256" key="7">
    <source>
        <dbReference type="ARBA" id="ARBA00022723"/>
    </source>
</evidence>
<comment type="similarity">
    <text evidence="3 12">Belongs to the organic radical-activating enzymes family.</text>
</comment>
<dbReference type="Pfam" id="PF13353">
    <property type="entry name" value="Fer4_12"/>
    <property type="match status" value="1"/>
</dbReference>
<dbReference type="InterPro" id="IPR012837">
    <property type="entry name" value="NrdG"/>
</dbReference>
<evidence type="ECO:0000256" key="6">
    <source>
        <dbReference type="ARBA" id="ARBA00022691"/>
    </source>
</evidence>
<dbReference type="RefSeq" id="WP_173814794.1">
    <property type="nucleotide sequence ID" value="NZ_JAAITX010000005.1"/>
</dbReference>
<dbReference type="GO" id="GO:0004748">
    <property type="term" value="F:ribonucleoside-diphosphate reductase activity, thioredoxin disulfide as acceptor"/>
    <property type="evidence" value="ECO:0007669"/>
    <property type="project" value="TreeGrafter"/>
</dbReference>
<evidence type="ECO:0000256" key="11">
    <source>
        <dbReference type="ARBA" id="ARBA00047365"/>
    </source>
</evidence>
<dbReference type="Gene3D" id="3.20.20.70">
    <property type="entry name" value="Aldolase class I"/>
    <property type="match status" value="1"/>
</dbReference>
<keyword evidence="7" id="KW-0479">Metal-binding</keyword>
<name>A0A850HLF7_9FIRM</name>
<dbReference type="PANTHER" id="PTHR30352:SF2">
    <property type="entry name" value="ANAEROBIC RIBONUCLEOSIDE-TRIPHOSPHATE REDUCTASE-ACTIVATING PROTEIN"/>
    <property type="match status" value="1"/>
</dbReference>
<comment type="caution">
    <text evidence="14">The sequence shown here is derived from an EMBL/GenBank/DDBJ whole genome shotgun (WGS) entry which is preliminary data.</text>
</comment>
<evidence type="ECO:0000313" key="14">
    <source>
        <dbReference type="EMBL" id="NVH58652.1"/>
    </source>
</evidence>
<dbReference type="InterPro" id="IPR034457">
    <property type="entry name" value="Organic_radical-activating"/>
</dbReference>
<evidence type="ECO:0000256" key="3">
    <source>
        <dbReference type="ARBA" id="ARBA00009777"/>
    </source>
</evidence>
<dbReference type="EC" id="1.97.1.-" evidence="12"/>
<evidence type="ECO:0000256" key="1">
    <source>
        <dbReference type="ARBA" id="ARBA00001966"/>
    </source>
</evidence>
<keyword evidence="10" id="KW-0411">Iron-sulfur</keyword>
<dbReference type="SFLD" id="SFLDS00029">
    <property type="entry name" value="Radical_SAM"/>
    <property type="match status" value="1"/>
</dbReference>
<dbReference type="Proteomes" id="UP000701680">
    <property type="component" value="Unassembled WGS sequence"/>
</dbReference>
<evidence type="ECO:0000313" key="13">
    <source>
        <dbReference type="EMBL" id="NSK14878.1"/>
    </source>
</evidence>
<dbReference type="SFLD" id="SFLDG01066">
    <property type="entry name" value="organic_radical-activating_enz"/>
    <property type="match status" value="1"/>
</dbReference>
<dbReference type="EMBL" id="JAAIUO010000005">
    <property type="protein sequence ID" value="NSK14878.1"/>
    <property type="molecule type" value="Genomic_DNA"/>
</dbReference>
<dbReference type="PIRSF" id="PIRSF000368">
    <property type="entry name" value="NrdG"/>
    <property type="match status" value="1"/>
</dbReference>
<evidence type="ECO:0000256" key="9">
    <source>
        <dbReference type="ARBA" id="ARBA00023004"/>
    </source>
</evidence>
<dbReference type="GO" id="GO:0043365">
    <property type="term" value="F:[formate-C-acetyltransferase]-activating enzyme activity"/>
    <property type="evidence" value="ECO:0007669"/>
    <property type="project" value="InterPro"/>
</dbReference>
<dbReference type="InterPro" id="IPR001989">
    <property type="entry name" value="Radical_activat_CS"/>
</dbReference>
<sequence>MNYGNIKECDIANGPGVRVSLFVSGCRHHCKGCFNEETWDFQYGNPYTEETEETIINLLKAGYIQGLSLLGGEPFEPENQHELVKLLRRVREAYPKKDIWCYSGYLYDVDMVPGGRVYTDVTEEMLSYLDVLVDGRFVEAQKDVTLHFRGSRNQRIIDVKKSREANAVVLSPLNN</sequence>
<organism evidence="14 15">
    <name type="scientific">Dorea phocaeensis</name>
    <dbReference type="NCBI Taxonomy" id="2040291"/>
    <lineage>
        <taxon>Bacteria</taxon>
        <taxon>Bacillati</taxon>
        <taxon>Bacillota</taxon>
        <taxon>Clostridia</taxon>
        <taxon>Lachnospirales</taxon>
        <taxon>Lachnospiraceae</taxon>
        <taxon>Dorea</taxon>
    </lineage>
</organism>
<dbReference type="InterPro" id="IPR013785">
    <property type="entry name" value="Aldolase_TIM"/>
</dbReference>
<dbReference type="AlphaFoldDB" id="A0A850HLF7"/>
<evidence type="ECO:0000256" key="12">
    <source>
        <dbReference type="PIRNR" id="PIRNR000368"/>
    </source>
</evidence>
<keyword evidence="15" id="KW-1185">Reference proteome</keyword>